<dbReference type="EMBL" id="JBHSWE010000001">
    <property type="protein sequence ID" value="MFC6673232.1"/>
    <property type="molecule type" value="Genomic_DNA"/>
</dbReference>
<organism evidence="2 3">
    <name type="scientific">Marinobacterium aestuariivivens</name>
    <dbReference type="NCBI Taxonomy" id="1698799"/>
    <lineage>
        <taxon>Bacteria</taxon>
        <taxon>Pseudomonadati</taxon>
        <taxon>Pseudomonadota</taxon>
        <taxon>Gammaproteobacteria</taxon>
        <taxon>Oceanospirillales</taxon>
        <taxon>Oceanospirillaceae</taxon>
        <taxon>Marinobacterium</taxon>
    </lineage>
</organism>
<accession>A0ABW2A752</accession>
<name>A0ABW2A752_9GAMM</name>
<keyword evidence="3" id="KW-1185">Reference proteome</keyword>
<reference evidence="3" key="1">
    <citation type="journal article" date="2019" name="Int. J. Syst. Evol. Microbiol.">
        <title>The Global Catalogue of Microorganisms (GCM) 10K type strain sequencing project: providing services to taxonomists for standard genome sequencing and annotation.</title>
        <authorList>
            <consortium name="The Broad Institute Genomics Platform"/>
            <consortium name="The Broad Institute Genome Sequencing Center for Infectious Disease"/>
            <person name="Wu L."/>
            <person name="Ma J."/>
        </authorList>
    </citation>
    <scope>NUCLEOTIDE SEQUENCE [LARGE SCALE GENOMIC DNA]</scope>
    <source>
        <strain evidence="3">NBRC 111756</strain>
    </source>
</reference>
<comment type="caution">
    <text evidence="2">The sequence shown here is derived from an EMBL/GenBank/DDBJ whole genome shotgun (WGS) entry which is preliminary data.</text>
</comment>
<feature type="transmembrane region" description="Helical" evidence="1">
    <location>
        <begin position="60"/>
        <end position="80"/>
    </location>
</feature>
<dbReference type="Proteomes" id="UP001596422">
    <property type="component" value="Unassembled WGS sequence"/>
</dbReference>
<evidence type="ECO:0000313" key="3">
    <source>
        <dbReference type="Proteomes" id="UP001596422"/>
    </source>
</evidence>
<sequence>MTSNETPAERRARIRLFILLGLAALAGSATILLLEFRRDWLEAWLLDNADLLLEYPTRSALLLLIPGLPVLLASVSLWRLGQRCCREKRFPPSDTLMLRQRAEVNGRAAILRGRMLQSMALLIGLACFGLPLMLALSLYRIAGGA</sequence>
<gene>
    <name evidence="2" type="ORF">ACFQDL_26445</name>
</gene>
<evidence type="ECO:0000313" key="2">
    <source>
        <dbReference type="EMBL" id="MFC6673232.1"/>
    </source>
</evidence>
<feature type="transmembrane region" description="Helical" evidence="1">
    <location>
        <begin position="120"/>
        <end position="142"/>
    </location>
</feature>
<proteinExistence type="predicted"/>
<feature type="transmembrane region" description="Helical" evidence="1">
    <location>
        <begin position="12"/>
        <end position="34"/>
    </location>
</feature>
<evidence type="ECO:0000256" key="1">
    <source>
        <dbReference type="SAM" id="Phobius"/>
    </source>
</evidence>
<keyword evidence="1" id="KW-1133">Transmembrane helix</keyword>
<dbReference type="RefSeq" id="WP_379911607.1">
    <property type="nucleotide sequence ID" value="NZ_JBHSWE010000001.1"/>
</dbReference>
<keyword evidence="1" id="KW-0472">Membrane</keyword>
<keyword evidence="1" id="KW-0812">Transmembrane</keyword>
<protein>
    <submittedName>
        <fullName evidence="2">Uncharacterized protein</fullName>
    </submittedName>
</protein>